<evidence type="ECO:0000313" key="5">
    <source>
        <dbReference type="Proteomes" id="UP000240400"/>
    </source>
</evidence>
<keyword evidence="1" id="KW-0812">Transmembrane</keyword>
<gene>
    <name evidence="4" type="primary">comGF</name>
    <name evidence="3" type="ORF">BUZ61_03740</name>
    <name evidence="2" type="ORF">J3T88_01570</name>
    <name evidence="4" type="ORF">NCTC13834_01388</name>
</gene>
<dbReference type="AlphaFoldDB" id="A0A291JKR8"/>
<proteinExistence type="predicted"/>
<dbReference type="Pfam" id="PF15980">
    <property type="entry name" value="ComGF"/>
    <property type="match status" value="1"/>
</dbReference>
<accession>A0A291JKR8</accession>
<evidence type="ECO:0000313" key="7">
    <source>
        <dbReference type="Proteomes" id="UP000664081"/>
    </source>
</evidence>
<keyword evidence="1" id="KW-1133">Transmembrane helix</keyword>
<evidence type="ECO:0000313" key="6">
    <source>
        <dbReference type="Proteomes" id="UP000254412"/>
    </source>
</evidence>
<keyword evidence="1" id="KW-0472">Membrane</keyword>
<reference evidence="3 5" key="1">
    <citation type="journal article" date="2016" name="Front. Microbiol.">
        <title>Comprehensive Phylogenetic Analysis of Bovine Non-aureus Staphylococci Species Based on Whole-Genome Sequencing.</title>
        <authorList>
            <person name="Naushad S."/>
            <person name="Barkema H.W."/>
            <person name="Luby C."/>
            <person name="Condas L.A."/>
            <person name="Nobrega D.B."/>
            <person name="Carson D.A."/>
            <person name="De Buck J."/>
        </authorList>
    </citation>
    <scope>NUCLEOTIDE SEQUENCE [LARGE SCALE GENOMIC DNA]</scope>
    <source>
        <strain evidence="3 5">SNUC 4337</strain>
    </source>
</reference>
<dbReference type="Proteomes" id="UP000240400">
    <property type="component" value="Unassembled WGS sequence"/>
</dbReference>
<reference evidence="3" key="2">
    <citation type="submission" date="2018-03" db="EMBL/GenBank/DDBJ databases">
        <authorList>
            <person name="Keele B.F."/>
        </authorList>
    </citation>
    <scope>NUCLEOTIDE SEQUENCE</scope>
    <source>
        <strain evidence="3">SNUC 4337</strain>
    </source>
</reference>
<organism evidence="3 5">
    <name type="scientific">Staphylococcus nepalensis</name>
    <dbReference type="NCBI Taxonomy" id="214473"/>
    <lineage>
        <taxon>Bacteria</taxon>
        <taxon>Bacillati</taxon>
        <taxon>Bacillota</taxon>
        <taxon>Bacilli</taxon>
        <taxon>Bacillales</taxon>
        <taxon>Staphylococcaceae</taxon>
        <taxon>Staphylococcus</taxon>
    </lineage>
</organism>
<keyword evidence="7" id="KW-1185">Reference proteome</keyword>
<name>A0A291JKR8_9STAP</name>
<dbReference type="GeneID" id="66776776"/>
<sequence length="147" mass="17479">MKNAITNKVTGFTYIEVLFALFITIVVFTMLPLLYKSIVPLKHQSNFASSIDLEFFARDLTEELLLNKSQFFNIENRGHRLKITNKEKNIYYEFKNRKIIKTINHSGNITLLNNVIEAQFTMLKNKRMKLYVKLYNEGTYFEKEIYF</sequence>
<dbReference type="InterPro" id="IPR016977">
    <property type="entry name" value="ComGF"/>
</dbReference>
<dbReference type="EMBL" id="PZHR01000011">
    <property type="protein sequence ID" value="PTK60037.1"/>
    <property type="molecule type" value="Genomic_DNA"/>
</dbReference>
<reference evidence="4 6" key="3">
    <citation type="submission" date="2018-06" db="EMBL/GenBank/DDBJ databases">
        <authorList>
            <consortium name="Pathogen Informatics"/>
            <person name="Doyle S."/>
        </authorList>
    </citation>
    <scope>NUCLEOTIDE SEQUENCE [LARGE SCALE GENOMIC DNA]</scope>
    <source>
        <strain evidence="4 6">NCTC13834</strain>
    </source>
</reference>
<evidence type="ECO:0000256" key="1">
    <source>
        <dbReference type="SAM" id="Phobius"/>
    </source>
</evidence>
<dbReference type="Proteomes" id="UP000664081">
    <property type="component" value="Unassembled WGS sequence"/>
</dbReference>
<dbReference type="EMBL" id="JAFNLT010000001">
    <property type="protein sequence ID" value="MBO1226012.1"/>
    <property type="molecule type" value="Genomic_DNA"/>
</dbReference>
<dbReference type="RefSeq" id="WP_096809514.1">
    <property type="nucleotide sequence ID" value="NZ_BMCF01000002.1"/>
</dbReference>
<evidence type="ECO:0000313" key="3">
    <source>
        <dbReference type="EMBL" id="PTK60037.1"/>
    </source>
</evidence>
<dbReference type="OrthoDB" id="2413190at2"/>
<reference evidence="2 7" key="4">
    <citation type="submission" date="2021-03" db="EMBL/GenBank/DDBJ databases">
        <title>Staphylococci and Mammaliicocci in bats.</title>
        <authorList>
            <person name="Fountain K."/>
        </authorList>
    </citation>
    <scope>NUCLEOTIDE SEQUENCE [LARGE SCALE GENOMIC DNA]</scope>
    <source>
        <strain evidence="2 7">18_1_E_SW</strain>
    </source>
</reference>
<dbReference type="EMBL" id="UHDS01000001">
    <property type="protein sequence ID" value="SUM55033.1"/>
    <property type="molecule type" value="Genomic_DNA"/>
</dbReference>
<evidence type="ECO:0000313" key="2">
    <source>
        <dbReference type="EMBL" id="MBO1226012.1"/>
    </source>
</evidence>
<dbReference type="Proteomes" id="UP000254412">
    <property type="component" value="Unassembled WGS sequence"/>
</dbReference>
<protein>
    <submittedName>
        <fullName evidence="2 3">Competence protein</fullName>
    </submittedName>
    <submittedName>
        <fullName evidence="4">Late competence protein ComGF, access of DNA to ComEA</fullName>
    </submittedName>
</protein>
<evidence type="ECO:0000313" key="4">
    <source>
        <dbReference type="EMBL" id="SUM55033.1"/>
    </source>
</evidence>
<feature type="transmembrane region" description="Helical" evidence="1">
    <location>
        <begin position="12"/>
        <end position="35"/>
    </location>
</feature>
<dbReference type="KEGG" id="snl:BJD96_06650"/>